<feature type="region of interest" description="Disordered" evidence="1">
    <location>
        <begin position="1"/>
        <end position="130"/>
    </location>
</feature>
<sequence length="380" mass="41435">MTTIDFPRSASTYPPQQQQQHPHRKPVHAGNTSRSDLRPLRQSIVPDSDFTATTKQPQNAASFSMYTRKVPQPPTSSSPPASQQYPNSMAKSRRTPSQSTTSTGYTPSRTPSNVSSQLSRNASTRSGASITPGSYVALMRKQKATVWCDRAQHEDPRIAAQHKAAKIRAAREITGKVAEGRTSTSGSMGSGSLGVRSKIRHHGVPKATGYSYANMVGGSLPMRLSASEVGDDGHAYDDADSARRMSQQHQRTSSGRSTDNNRWLGVDQRRQNRYSQGSSPGQGSSPNEDIPELEETPVPGDHQQHGGDYFPTDERNNSGSSSEQEKNFGNVGQMEAPKADEKKRRTSEELRRRGSVDERANTMGYMGGGRLFVANPDLSD</sequence>
<feature type="compositionally biased region" description="Polar residues" evidence="1">
    <location>
        <begin position="244"/>
        <end position="261"/>
    </location>
</feature>
<accession>A0AA39QZH0</accession>
<reference evidence="2" key="1">
    <citation type="submission" date="2023-03" db="EMBL/GenBank/DDBJ databases">
        <title>Complete genome of Cladonia borealis.</title>
        <authorList>
            <person name="Park H."/>
        </authorList>
    </citation>
    <scope>NUCLEOTIDE SEQUENCE</scope>
    <source>
        <strain evidence="2">ANT050790</strain>
    </source>
</reference>
<name>A0AA39QZH0_9LECA</name>
<evidence type="ECO:0000256" key="1">
    <source>
        <dbReference type="SAM" id="MobiDB-lite"/>
    </source>
</evidence>
<comment type="caution">
    <text evidence="2">The sequence shown here is derived from an EMBL/GenBank/DDBJ whole genome shotgun (WGS) entry which is preliminary data.</text>
</comment>
<protein>
    <submittedName>
        <fullName evidence="2">Uncharacterized protein</fullName>
    </submittedName>
</protein>
<feature type="compositionally biased region" description="Basic and acidic residues" evidence="1">
    <location>
        <begin position="231"/>
        <end position="243"/>
    </location>
</feature>
<feature type="region of interest" description="Disordered" evidence="1">
    <location>
        <begin position="177"/>
        <end position="197"/>
    </location>
</feature>
<feature type="compositionally biased region" description="Low complexity" evidence="1">
    <location>
        <begin position="275"/>
        <end position="286"/>
    </location>
</feature>
<dbReference type="Proteomes" id="UP001166286">
    <property type="component" value="Unassembled WGS sequence"/>
</dbReference>
<feature type="compositionally biased region" description="Basic and acidic residues" evidence="1">
    <location>
        <begin position="337"/>
        <end position="360"/>
    </location>
</feature>
<keyword evidence="3" id="KW-1185">Reference proteome</keyword>
<feature type="compositionally biased region" description="Polar residues" evidence="1">
    <location>
        <begin position="1"/>
        <end position="13"/>
    </location>
</feature>
<organism evidence="2 3">
    <name type="scientific">Cladonia borealis</name>
    <dbReference type="NCBI Taxonomy" id="184061"/>
    <lineage>
        <taxon>Eukaryota</taxon>
        <taxon>Fungi</taxon>
        <taxon>Dikarya</taxon>
        <taxon>Ascomycota</taxon>
        <taxon>Pezizomycotina</taxon>
        <taxon>Lecanoromycetes</taxon>
        <taxon>OSLEUM clade</taxon>
        <taxon>Lecanoromycetidae</taxon>
        <taxon>Lecanorales</taxon>
        <taxon>Lecanorineae</taxon>
        <taxon>Cladoniaceae</taxon>
        <taxon>Cladonia</taxon>
    </lineage>
</organism>
<feature type="compositionally biased region" description="Low complexity" evidence="1">
    <location>
        <begin position="78"/>
        <end position="88"/>
    </location>
</feature>
<evidence type="ECO:0000313" key="2">
    <source>
        <dbReference type="EMBL" id="KAK0510563.1"/>
    </source>
</evidence>
<feature type="compositionally biased region" description="Polar residues" evidence="1">
    <location>
        <begin position="104"/>
        <end position="130"/>
    </location>
</feature>
<feature type="compositionally biased region" description="Polar residues" evidence="1">
    <location>
        <begin position="50"/>
        <end position="65"/>
    </location>
</feature>
<dbReference type="EMBL" id="JAFEKC020000015">
    <property type="protein sequence ID" value="KAK0510563.1"/>
    <property type="molecule type" value="Genomic_DNA"/>
</dbReference>
<proteinExistence type="predicted"/>
<dbReference type="AlphaFoldDB" id="A0AA39QZH0"/>
<gene>
    <name evidence="2" type="ORF">JMJ35_006995</name>
</gene>
<feature type="region of interest" description="Disordered" evidence="1">
    <location>
        <begin position="226"/>
        <end position="380"/>
    </location>
</feature>
<evidence type="ECO:0000313" key="3">
    <source>
        <dbReference type="Proteomes" id="UP001166286"/>
    </source>
</evidence>